<dbReference type="PANTHER" id="PTHR13091">
    <property type="entry name" value="AMPLIFIED IN BREAST CANCER 2-RELATED"/>
    <property type="match status" value="1"/>
</dbReference>
<evidence type="ECO:0000256" key="1">
    <source>
        <dbReference type="ARBA" id="ARBA00006443"/>
    </source>
</evidence>
<dbReference type="EMBL" id="CM007381">
    <property type="protein sequence ID" value="ONK79468.1"/>
    <property type="molecule type" value="Genomic_DNA"/>
</dbReference>
<protein>
    <recommendedName>
        <fullName evidence="3">Nonsense-mediated mRNA decay factor SMG8</fullName>
    </recommendedName>
</protein>
<keyword evidence="6" id="KW-1185">Reference proteome</keyword>
<sequence length="1127" mass="123488">MAEQINSSSSPYSIRTNLSRQNPQSSAAAAAATAPTSSSSSSSTPSNSCDRGVVVVGFVGSKPTTSPTHLINRVLDANIFGSDAAKDLHRFRRHRITYYCEDSSSSNNKGILFLNLAFSLSEGSDYSLKEEEEFEFDHLQGLLFMFSVCHVIVFLHEGLRFDTQILKRFRVLQAAKHAFSPFIRSSTLLPKTSTTSISQPYAAPNASSSSISPTVRRTSRQSSSISLMSGSGSRLSVFPGQCVPVILFVFCDDFSDGLINPSPNMEDTTETQKSNLTLKGSGSVVMLARNSSKNEGSLKKKLHASLDAQIRFLLKKCRILVGSEPSLRGSSSVNSLPLFSLDAARVIVLADRTVNKRGESLDFITGFIEETLNSKGDLNEFIFGTQPQALNHEEIQIIADFIYRQSHILRGRGGLPSNANSAGVDHEFLDESGNIKKVSLQSSSIKMHDRQTSTFGSSAAEAAISCLESSIGLDMKFSVTMCKRALPAAKDVYLKDLPACYPSSLHNAHLEKALSAFSSMVKGPAVGIFIKKLEDDCTYIWTSGRQLCDAISLTGKPCRHQKHTVSDHSSGYFFLHACACGRSRGLREDPFDFNSANVDFNCFANCEDVLPTLVLPKGSDASPLPPKSWRLLRLGGARCYQPSRGLLQIGFCSWENFLLKCIISFDKQRGAYTLSTGATAESSVVSSTPYFKASTVVCKEKKKLDNSKFTKEVQRGGSDNQQKLAGMASSDDTSISFGKGLPSFTMKKPFSEVVAGTVLFDSTFPNLKSNKQQTIAVAKGGKQTGTVDQTDGQVIKTDGRQGSHRSEYIEVQESLDSSTSNYQTSCSPVLQIGSKLIPVNMCDTEKVLPNNSRKEVVLYVGFEHECSHGHRFLLSPTHLREFDSSYSTEVSERKYVKNSNVSHEEVIQSPYRTSNTASSTRRSTKSTLNDINYGQQRDGFTSFSREGTDKFQSGQGLSTSSDTTDELEGNLLHVRLDDGDHGLSLLNRNLPVYMNCPHCKSSTKPKQDIKFASSVSQLQRIFLVTPPLPTVLATCPVIQFEEKCLPPSTPVLEQKLCFTLDCQVILPPESFLVLRLPFIYGIKKGDGTLQPLSHHTHQPELSAWLMKGTALEVISMGHDTDEKLHVQ</sequence>
<feature type="compositionally biased region" description="Polar residues" evidence="4">
    <location>
        <begin position="1"/>
        <end position="24"/>
    </location>
</feature>
<accession>A0A5P1FMK2</accession>
<evidence type="ECO:0000256" key="3">
    <source>
        <dbReference type="ARBA" id="ARBA00029509"/>
    </source>
</evidence>
<dbReference type="AlphaFoldDB" id="A0A5P1FMK2"/>
<evidence type="ECO:0000313" key="6">
    <source>
        <dbReference type="Proteomes" id="UP000243459"/>
    </source>
</evidence>
<dbReference type="GO" id="GO:0000184">
    <property type="term" value="P:nuclear-transcribed mRNA catabolic process, nonsense-mediated decay"/>
    <property type="evidence" value="ECO:0007669"/>
    <property type="project" value="UniProtKB-KW"/>
</dbReference>
<name>A0A5P1FMK2_ASPOF</name>
<dbReference type="Gramene" id="ONK79468">
    <property type="protein sequence ID" value="ONK79468"/>
    <property type="gene ID" value="A4U43_C01F6670"/>
</dbReference>
<proteinExistence type="inferred from homology"/>
<keyword evidence="2" id="KW-0866">Nonsense-mediated mRNA decay</keyword>
<evidence type="ECO:0000256" key="4">
    <source>
        <dbReference type="SAM" id="MobiDB-lite"/>
    </source>
</evidence>
<feature type="region of interest" description="Disordered" evidence="4">
    <location>
        <begin position="901"/>
        <end position="964"/>
    </location>
</feature>
<dbReference type="OMA" id="YLLRWTI"/>
<feature type="compositionally biased region" description="Polar residues" evidence="4">
    <location>
        <begin position="928"/>
        <end position="962"/>
    </location>
</feature>
<organism evidence="5 6">
    <name type="scientific">Asparagus officinalis</name>
    <name type="common">Garden asparagus</name>
    <dbReference type="NCBI Taxonomy" id="4686"/>
    <lineage>
        <taxon>Eukaryota</taxon>
        <taxon>Viridiplantae</taxon>
        <taxon>Streptophyta</taxon>
        <taxon>Embryophyta</taxon>
        <taxon>Tracheophyta</taxon>
        <taxon>Spermatophyta</taxon>
        <taxon>Magnoliopsida</taxon>
        <taxon>Liliopsida</taxon>
        <taxon>Asparagales</taxon>
        <taxon>Asparagaceae</taxon>
        <taxon>Asparagoideae</taxon>
        <taxon>Asparagus</taxon>
    </lineage>
</organism>
<gene>
    <name evidence="5" type="ORF">A4U43_C01F6670</name>
</gene>
<reference evidence="6" key="1">
    <citation type="journal article" date="2017" name="Nat. Commun.">
        <title>The asparagus genome sheds light on the origin and evolution of a young Y chromosome.</title>
        <authorList>
            <person name="Harkess A."/>
            <person name="Zhou J."/>
            <person name="Xu C."/>
            <person name="Bowers J.E."/>
            <person name="Van der Hulst R."/>
            <person name="Ayyampalayam S."/>
            <person name="Mercati F."/>
            <person name="Riccardi P."/>
            <person name="McKain M.R."/>
            <person name="Kakrana A."/>
            <person name="Tang H."/>
            <person name="Ray J."/>
            <person name="Groenendijk J."/>
            <person name="Arikit S."/>
            <person name="Mathioni S.M."/>
            <person name="Nakano M."/>
            <person name="Shan H."/>
            <person name="Telgmann-Rauber A."/>
            <person name="Kanno A."/>
            <person name="Yue Z."/>
            <person name="Chen H."/>
            <person name="Li W."/>
            <person name="Chen Y."/>
            <person name="Xu X."/>
            <person name="Zhang Y."/>
            <person name="Luo S."/>
            <person name="Chen H."/>
            <person name="Gao J."/>
            <person name="Mao Z."/>
            <person name="Pires J.C."/>
            <person name="Luo M."/>
            <person name="Kudrna D."/>
            <person name="Wing R.A."/>
            <person name="Meyers B.C."/>
            <person name="Yi K."/>
            <person name="Kong H."/>
            <person name="Lavrijsen P."/>
            <person name="Sunseri F."/>
            <person name="Falavigna A."/>
            <person name="Ye Y."/>
            <person name="Leebens-Mack J.H."/>
            <person name="Chen G."/>
        </authorList>
    </citation>
    <scope>NUCLEOTIDE SEQUENCE [LARGE SCALE GENOMIC DNA]</scope>
    <source>
        <strain evidence="6">cv. DH0086</strain>
    </source>
</reference>
<feature type="region of interest" description="Disordered" evidence="4">
    <location>
        <begin position="1"/>
        <end position="49"/>
    </location>
</feature>
<feature type="compositionally biased region" description="Low complexity" evidence="4">
    <location>
        <begin position="912"/>
        <end position="927"/>
    </location>
</feature>
<feature type="compositionally biased region" description="Low complexity" evidence="4">
    <location>
        <begin position="25"/>
        <end position="46"/>
    </location>
</feature>
<evidence type="ECO:0000256" key="2">
    <source>
        <dbReference type="ARBA" id="ARBA00023161"/>
    </source>
</evidence>
<evidence type="ECO:0000313" key="5">
    <source>
        <dbReference type="EMBL" id="ONK79468.1"/>
    </source>
</evidence>
<dbReference type="Proteomes" id="UP000243459">
    <property type="component" value="Chromosome 1"/>
</dbReference>
<dbReference type="Pfam" id="PF10220">
    <property type="entry name" value="Smg8_Smg9"/>
    <property type="match status" value="3"/>
</dbReference>
<dbReference type="PANTHER" id="PTHR13091:SF0">
    <property type="entry name" value="NONSENSE-MEDIATED MRNA DECAY FACTOR SMG8"/>
    <property type="match status" value="1"/>
</dbReference>
<comment type="similarity">
    <text evidence="1">Belongs to the SMG8 family.</text>
</comment>
<dbReference type="InterPro" id="IPR019354">
    <property type="entry name" value="SMG8-like"/>
</dbReference>